<dbReference type="Pfam" id="PF00581">
    <property type="entry name" value="Rhodanese"/>
    <property type="match status" value="1"/>
</dbReference>
<dbReference type="Proteomes" id="UP000660262">
    <property type="component" value="Unassembled WGS sequence"/>
</dbReference>
<gene>
    <name evidence="3" type="ORF">PPROV_000952900</name>
</gene>
<evidence type="ECO:0000256" key="1">
    <source>
        <dbReference type="SAM" id="SignalP"/>
    </source>
</evidence>
<reference evidence="3" key="1">
    <citation type="submission" date="2020-10" db="EMBL/GenBank/DDBJ databases">
        <title>Unveiling of a novel bifunctional photoreceptor, Dualchrome1, isolated from a cosmopolitan green alga.</title>
        <authorList>
            <person name="Suzuki S."/>
            <person name="Kawachi M."/>
        </authorList>
    </citation>
    <scope>NUCLEOTIDE SEQUENCE</scope>
    <source>
        <strain evidence="3">NIES 2893</strain>
    </source>
</reference>
<dbReference type="AlphaFoldDB" id="A0A830HV27"/>
<dbReference type="PROSITE" id="PS50206">
    <property type="entry name" value="RHODANESE_3"/>
    <property type="match status" value="1"/>
</dbReference>
<feature type="domain" description="Rhodanese" evidence="2">
    <location>
        <begin position="80"/>
        <end position="170"/>
    </location>
</feature>
<dbReference type="InterPro" id="IPR036873">
    <property type="entry name" value="Rhodanese-like_dom_sf"/>
</dbReference>
<feature type="signal peptide" evidence="1">
    <location>
        <begin position="1"/>
        <end position="17"/>
    </location>
</feature>
<protein>
    <recommendedName>
        <fullName evidence="2">Rhodanese domain-containing protein</fullName>
    </recommendedName>
</protein>
<keyword evidence="1" id="KW-0732">Signal</keyword>
<dbReference type="InterPro" id="IPR052204">
    <property type="entry name" value="PpiC/parvulin_rotamase"/>
</dbReference>
<sequence length="172" mass="18624">MTSALFVPRALSMLTAASTTSSFAVTRRTMHKTNKPTGIRSRSAVRTVAATASTAAAFNASTDVVQMKVSELSDILRGGAEDAYQLVDVREPSELDLAKLDGFTNLPLSRWTETTADVLDPEKPTICLCHHGMRSQQVAMFLKQRANFQEVYNVVGGIASYAEEVDSSVGTY</sequence>
<accession>A0A830HV27</accession>
<evidence type="ECO:0000313" key="4">
    <source>
        <dbReference type="Proteomes" id="UP000660262"/>
    </source>
</evidence>
<keyword evidence="4" id="KW-1185">Reference proteome</keyword>
<dbReference type="EMBL" id="BNJQ01000031">
    <property type="protein sequence ID" value="GHP10798.1"/>
    <property type="molecule type" value="Genomic_DNA"/>
</dbReference>
<comment type="caution">
    <text evidence="3">The sequence shown here is derived from an EMBL/GenBank/DDBJ whole genome shotgun (WGS) entry which is preliminary data.</text>
</comment>
<dbReference type="Gene3D" id="3.40.250.10">
    <property type="entry name" value="Rhodanese-like domain"/>
    <property type="match status" value="1"/>
</dbReference>
<dbReference type="PANTHER" id="PTHR43629">
    <property type="entry name" value="PEPTIDYL-PROLYL CIS-TRANS ISOMERASE"/>
    <property type="match status" value="1"/>
</dbReference>
<dbReference type="SMART" id="SM00450">
    <property type="entry name" value="RHOD"/>
    <property type="match status" value="1"/>
</dbReference>
<dbReference type="OrthoDB" id="1911748at2759"/>
<evidence type="ECO:0000313" key="3">
    <source>
        <dbReference type="EMBL" id="GHP10798.1"/>
    </source>
</evidence>
<dbReference type="SUPFAM" id="SSF52821">
    <property type="entry name" value="Rhodanese/Cell cycle control phosphatase"/>
    <property type="match status" value="1"/>
</dbReference>
<evidence type="ECO:0000259" key="2">
    <source>
        <dbReference type="PROSITE" id="PS50206"/>
    </source>
</evidence>
<proteinExistence type="predicted"/>
<organism evidence="3 4">
    <name type="scientific">Pycnococcus provasolii</name>
    <dbReference type="NCBI Taxonomy" id="41880"/>
    <lineage>
        <taxon>Eukaryota</taxon>
        <taxon>Viridiplantae</taxon>
        <taxon>Chlorophyta</taxon>
        <taxon>Pseudoscourfieldiophyceae</taxon>
        <taxon>Pseudoscourfieldiales</taxon>
        <taxon>Pycnococcaceae</taxon>
        <taxon>Pycnococcus</taxon>
    </lineage>
</organism>
<feature type="chain" id="PRO_5032602806" description="Rhodanese domain-containing protein" evidence="1">
    <location>
        <begin position="18"/>
        <end position="172"/>
    </location>
</feature>
<name>A0A830HV27_9CHLO</name>
<dbReference type="PANTHER" id="PTHR43629:SF2">
    <property type="entry name" value="RHODANESE-LIKE_PPIC DOMAIN-CONTAINING PROTEIN 12, CHLOROPLASTIC"/>
    <property type="match status" value="1"/>
</dbReference>
<dbReference type="InterPro" id="IPR001763">
    <property type="entry name" value="Rhodanese-like_dom"/>
</dbReference>